<protein>
    <submittedName>
        <fullName evidence="1">Uncharacterized protein</fullName>
    </submittedName>
</protein>
<reference evidence="1" key="1">
    <citation type="submission" date="2020-02" db="EMBL/GenBank/DDBJ databases">
        <authorList>
            <person name="Meier V. D."/>
        </authorList>
    </citation>
    <scope>NUCLEOTIDE SEQUENCE</scope>
    <source>
        <strain evidence="1">AVDCRST_MAG77</strain>
    </source>
</reference>
<organism evidence="1">
    <name type="scientific">uncultured Chloroflexota bacterium</name>
    <dbReference type="NCBI Taxonomy" id="166587"/>
    <lineage>
        <taxon>Bacteria</taxon>
        <taxon>Bacillati</taxon>
        <taxon>Chloroflexota</taxon>
        <taxon>environmental samples</taxon>
    </lineage>
</organism>
<proteinExistence type="predicted"/>
<evidence type="ECO:0000313" key="1">
    <source>
        <dbReference type="EMBL" id="CAA9225213.1"/>
    </source>
</evidence>
<name>A0A6J4HL17_9CHLR</name>
<feature type="non-terminal residue" evidence="1">
    <location>
        <position position="69"/>
    </location>
</feature>
<accession>A0A6J4HL17</accession>
<gene>
    <name evidence="1" type="ORF">AVDCRST_MAG77-683</name>
</gene>
<feature type="non-terminal residue" evidence="1">
    <location>
        <position position="1"/>
    </location>
</feature>
<dbReference type="AlphaFoldDB" id="A0A6J4HL17"/>
<dbReference type="EMBL" id="CADCTC010000046">
    <property type="protein sequence ID" value="CAA9225213.1"/>
    <property type="molecule type" value="Genomic_DNA"/>
</dbReference>
<sequence length="69" mass="6869">GALGGEEGVLACPGHADGVGRRAAGEHGGDLLGWAAGDADLIDLQAGMALAGQPEQLLEGDLLHARDRV</sequence>